<dbReference type="Pfam" id="PF13827">
    <property type="entry name" value="DUF4189"/>
    <property type="match status" value="1"/>
</dbReference>
<evidence type="ECO:0000313" key="4">
    <source>
        <dbReference type="Proteomes" id="UP001235849"/>
    </source>
</evidence>
<dbReference type="Proteomes" id="UP001235849">
    <property type="component" value="Unassembled WGS sequence"/>
</dbReference>
<organism evidence="3 4">
    <name type="scientific">Roseofilum capinflatum BLCC-M114</name>
    <dbReference type="NCBI Taxonomy" id="3022440"/>
    <lineage>
        <taxon>Bacteria</taxon>
        <taxon>Bacillati</taxon>
        <taxon>Cyanobacteriota</taxon>
        <taxon>Cyanophyceae</taxon>
        <taxon>Desertifilales</taxon>
        <taxon>Desertifilaceae</taxon>
        <taxon>Roseofilum</taxon>
        <taxon>Roseofilum capinflatum</taxon>
    </lineage>
</organism>
<comment type="caution">
    <text evidence="3">The sequence shown here is derived from an EMBL/GenBank/DDBJ whole genome shotgun (WGS) entry which is preliminary data.</text>
</comment>
<evidence type="ECO:0000313" key="3">
    <source>
        <dbReference type="EMBL" id="MDJ1172796.1"/>
    </source>
</evidence>
<evidence type="ECO:0000259" key="2">
    <source>
        <dbReference type="Pfam" id="PF13827"/>
    </source>
</evidence>
<reference evidence="3 4" key="1">
    <citation type="submission" date="2023-01" db="EMBL/GenBank/DDBJ databases">
        <title>Novel diversity within Roseofilum (Cyanobacteria; Desertifilaceae) from marine benthic mats with descriptions of four novel species.</title>
        <authorList>
            <person name="Wang Y."/>
            <person name="Berthold D.E."/>
            <person name="Hu J."/>
            <person name="Lefler F.W."/>
            <person name="Laughinghouse H.D. IV."/>
        </authorList>
    </citation>
    <scope>NUCLEOTIDE SEQUENCE [LARGE SCALE GENOMIC DNA]</scope>
    <source>
        <strain evidence="3 4">BLCC-M114</strain>
    </source>
</reference>
<dbReference type="RefSeq" id="WP_283765175.1">
    <property type="nucleotide sequence ID" value="NZ_JAQOSO010000004.1"/>
</dbReference>
<feature type="chain" id="PRO_5045172406" evidence="1">
    <location>
        <begin position="28"/>
        <end position="124"/>
    </location>
</feature>
<sequence>MNNPVKFTIAIASAIAVQGLMPNIALADYGAIAYSRNTGRWGASWQQLYSSLARDTAVRYCDRRDCVVEALIENTCGALARKRNNTQVVATGFSDRRDQAGNRALQACGSDCQLVTTVCSNSDN</sequence>
<name>A0ABT7B0Y5_9CYAN</name>
<feature type="signal peptide" evidence="1">
    <location>
        <begin position="1"/>
        <end position="27"/>
    </location>
</feature>
<protein>
    <submittedName>
        <fullName evidence="3">DUF4189 domain-containing protein</fullName>
    </submittedName>
</protein>
<evidence type="ECO:0000256" key="1">
    <source>
        <dbReference type="SAM" id="SignalP"/>
    </source>
</evidence>
<dbReference type="InterPro" id="IPR025240">
    <property type="entry name" value="DUF4189"/>
</dbReference>
<proteinExistence type="predicted"/>
<accession>A0ABT7B0Y5</accession>
<dbReference type="EMBL" id="JAQOSO010000004">
    <property type="protein sequence ID" value="MDJ1172796.1"/>
    <property type="molecule type" value="Genomic_DNA"/>
</dbReference>
<keyword evidence="1" id="KW-0732">Signal</keyword>
<feature type="domain" description="DUF4189" evidence="2">
    <location>
        <begin position="29"/>
        <end position="119"/>
    </location>
</feature>
<gene>
    <name evidence="3" type="ORF">PMG25_01675</name>
</gene>
<keyword evidence="4" id="KW-1185">Reference proteome</keyword>